<feature type="transmembrane region" description="Helical" evidence="1">
    <location>
        <begin position="98"/>
        <end position="115"/>
    </location>
</feature>
<organism evidence="2 3">
    <name type="scientific">Brevibacterium salitolerans</name>
    <dbReference type="NCBI Taxonomy" id="1403566"/>
    <lineage>
        <taxon>Bacteria</taxon>
        <taxon>Bacillati</taxon>
        <taxon>Actinomycetota</taxon>
        <taxon>Actinomycetes</taxon>
        <taxon>Micrococcales</taxon>
        <taxon>Brevibacteriaceae</taxon>
        <taxon>Brevibacterium</taxon>
    </lineage>
</organism>
<dbReference type="Proteomes" id="UP001500984">
    <property type="component" value="Unassembled WGS sequence"/>
</dbReference>
<protein>
    <recommendedName>
        <fullName evidence="4">DUF4233 domain-containing protein</fullName>
    </recommendedName>
</protein>
<feature type="transmembrane region" description="Helical" evidence="1">
    <location>
        <begin position="76"/>
        <end position="92"/>
    </location>
</feature>
<gene>
    <name evidence="2" type="ORF">GCM10009823_04270</name>
</gene>
<evidence type="ECO:0000313" key="3">
    <source>
        <dbReference type="Proteomes" id="UP001500984"/>
    </source>
</evidence>
<keyword evidence="1" id="KW-0472">Membrane</keyword>
<name>A0ABN2WCJ3_9MICO</name>
<evidence type="ECO:0008006" key="4">
    <source>
        <dbReference type="Google" id="ProtNLM"/>
    </source>
</evidence>
<accession>A0ABN2WCJ3</accession>
<evidence type="ECO:0000313" key="2">
    <source>
        <dbReference type="EMBL" id="GAA2088888.1"/>
    </source>
</evidence>
<evidence type="ECO:0000256" key="1">
    <source>
        <dbReference type="SAM" id="Phobius"/>
    </source>
</evidence>
<dbReference type="Pfam" id="PF14017">
    <property type="entry name" value="DUF4233"/>
    <property type="match status" value="1"/>
</dbReference>
<comment type="caution">
    <text evidence="2">The sequence shown here is derived from an EMBL/GenBank/DDBJ whole genome shotgun (WGS) entry which is preliminary data.</text>
</comment>
<reference evidence="2 3" key="1">
    <citation type="journal article" date="2019" name="Int. J. Syst. Evol. Microbiol.">
        <title>The Global Catalogue of Microorganisms (GCM) 10K type strain sequencing project: providing services to taxonomists for standard genome sequencing and annotation.</title>
        <authorList>
            <consortium name="The Broad Institute Genomics Platform"/>
            <consortium name="The Broad Institute Genome Sequencing Center for Infectious Disease"/>
            <person name="Wu L."/>
            <person name="Ma J."/>
        </authorList>
    </citation>
    <scope>NUCLEOTIDE SEQUENCE [LARGE SCALE GENOMIC DNA]</scope>
    <source>
        <strain evidence="2 3">JCM 15900</strain>
    </source>
</reference>
<feature type="transmembrane region" description="Helical" evidence="1">
    <location>
        <begin position="12"/>
        <end position="31"/>
    </location>
</feature>
<dbReference type="InterPro" id="IPR025327">
    <property type="entry name" value="DUF4233"/>
</dbReference>
<dbReference type="EMBL" id="BAAAPZ010000002">
    <property type="protein sequence ID" value="GAA2088888.1"/>
    <property type="molecule type" value="Genomic_DNA"/>
</dbReference>
<dbReference type="RefSeq" id="WP_291794167.1">
    <property type="nucleotide sequence ID" value="NZ_BAAAPZ010000002.1"/>
</dbReference>
<feature type="transmembrane region" description="Helical" evidence="1">
    <location>
        <begin position="43"/>
        <end position="64"/>
    </location>
</feature>
<sequence length="127" mass="13340">MSAGGASAPRSQLPVLCGTVLVSEVLCLYFAGLTGFGLRPELMGFGAFIAVLSGIAVLLIAAAATLPRRRGQNRPGILLGWIGQVLLLAMGIVQPAMVVVAVVFGTMWAVGVYWGRRIDREKTARGE</sequence>
<keyword evidence="3" id="KW-1185">Reference proteome</keyword>
<proteinExistence type="predicted"/>
<keyword evidence="1" id="KW-0812">Transmembrane</keyword>
<keyword evidence="1" id="KW-1133">Transmembrane helix</keyword>